<dbReference type="GO" id="GO:0016020">
    <property type="term" value="C:membrane"/>
    <property type="evidence" value="ECO:0007669"/>
    <property type="project" value="GOC"/>
</dbReference>
<accession>A0A3M7FI16</accession>
<dbReference type="GO" id="GO:0005783">
    <property type="term" value="C:endoplasmic reticulum"/>
    <property type="evidence" value="ECO:0007669"/>
    <property type="project" value="TreeGrafter"/>
</dbReference>
<dbReference type="EMBL" id="QWIR01000078">
    <property type="protein sequence ID" value="RMY88520.1"/>
    <property type="molecule type" value="Genomic_DNA"/>
</dbReference>
<proteinExistence type="predicted"/>
<dbReference type="InterPro" id="IPR033308">
    <property type="entry name" value="PGAP5/Cdc1/Ted1"/>
</dbReference>
<evidence type="ECO:0000256" key="2">
    <source>
        <dbReference type="SAM" id="Phobius"/>
    </source>
</evidence>
<keyword evidence="2" id="KW-1133">Transmembrane helix</keyword>
<evidence type="ECO:0008006" key="5">
    <source>
        <dbReference type="Google" id="ProtNLM"/>
    </source>
</evidence>
<dbReference type="SUPFAM" id="SSF56300">
    <property type="entry name" value="Metallo-dependent phosphatases"/>
    <property type="match status" value="1"/>
</dbReference>
<feature type="transmembrane region" description="Helical" evidence="2">
    <location>
        <begin position="20"/>
        <end position="40"/>
    </location>
</feature>
<comment type="caution">
    <text evidence="3">The sequence shown here is derived from an EMBL/GenBank/DDBJ whole genome shotgun (WGS) entry which is preliminary data.</text>
</comment>
<keyword evidence="2" id="KW-0812">Transmembrane</keyword>
<feature type="transmembrane region" description="Helical" evidence="2">
    <location>
        <begin position="499"/>
        <end position="523"/>
    </location>
</feature>
<dbReference type="OrthoDB" id="9984693at2759"/>
<dbReference type="InterPro" id="IPR029052">
    <property type="entry name" value="Metallo-depent_PP-like"/>
</dbReference>
<dbReference type="PANTHER" id="PTHR13315">
    <property type="entry name" value="METALLO PHOSPHOESTERASE RELATED"/>
    <property type="match status" value="1"/>
</dbReference>
<keyword evidence="1 2" id="KW-0472">Membrane</keyword>
<dbReference type="VEuPathDB" id="FungiDB:BTJ68_14417"/>
<dbReference type="Gene3D" id="3.60.21.10">
    <property type="match status" value="1"/>
</dbReference>
<name>A0A3M7FI16_HORWE</name>
<organism evidence="3 4">
    <name type="scientific">Hortaea werneckii</name>
    <name type="common">Black yeast</name>
    <name type="synonym">Cladosporium werneckii</name>
    <dbReference type="NCBI Taxonomy" id="91943"/>
    <lineage>
        <taxon>Eukaryota</taxon>
        <taxon>Fungi</taxon>
        <taxon>Dikarya</taxon>
        <taxon>Ascomycota</taxon>
        <taxon>Pezizomycotina</taxon>
        <taxon>Dothideomycetes</taxon>
        <taxon>Dothideomycetidae</taxon>
        <taxon>Mycosphaerellales</taxon>
        <taxon>Teratosphaeriaceae</taxon>
        <taxon>Hortaea</taxon>
    </lineage>
</organism>
<gene>
    <name evidence="3" type="ORF">D0861_04797</name>
</gene>
<sequence length="546" mass="61383">MLERVSESIVREVAEFASVLLTLFRFLLPPALIGTVYLYLYPLIQQCSFPPAQAAEAACHFGDAPHAGSPSSSAPFRLLALADPQLEGDTSLPEGLRGGGWLKGAKDGFWQGVRKAGRERAFDGVRPALIGLLKDDAPKIFTGYRKKLDLWGNDLYLAHIYWLIHWWTDPTHVVVLGDLLGSQWIDDEEFERRSERFWQRVFKGAHRVPREVTDVNGRVETLGADARWKDRLITVAGNHDIGYAGDIDTRRAERFEEEYGRLNWDVCFRTNDTTTLHESYPPGLQSTPLVRQPPELHVVVLNSMNLDLPSWDMILHQESVDFLSDTLHRKHTRSSENSATVLLTHIPLHKEEGVCVDAPYFSYFPASQGSGVKEQNHLSEDTSSHILNGIFQSSAKNSIILNGHDHEGCDTYHYRPSTEPEVDAANGIDGQTAPWRAEKYHQSGAKSEAERSDGLREITVRSMMGDYGGNIGLLSAWWDESAFKWRFEYDSCMLGVQHIWWAVHVLDLIVLGLGLGGLTLAVAEAIKELREEERNSLQGSETKKKI</sequence>
<reference evidence="3 4" key="1">
    <citation type="journal article" date="2018" name="BMC Genomics">
        <title>Genomic evidence for intraspecific hybridization in a clonal and extremely halotolerant yeast.</title>
        <authorList>
            <person name="Gostincar C."/>
            <person name="Stajich J.E."/>
            <person name="Zupancic J."/>
            <person name="Zalar P."/>
            <person name="Gunde-Cimerman N."/>
        </authorList>
    </citation>
    <scope>NUCLEOTIDE SEQUENCE [LARGE SCALE GENOMIC DNA]</scope>
    <source>
        <strain evidence="3 4">EXF-2788</strain>
    </source>
</reference>
<evidence type="ECO:0000313" key="3">
    <source>
        <dbReference type="EMBL" id="RMY88520.1"/>
    </source>
</evidence>
<protein>
    <recommendedName>
        <fullName evidence="5">Calcineurin-like phosphoesterase domain-containing protein</fullName>
    </recommendedName>
</protein>
<evidence type="ECO:0000313" key="4">
    <source>
        <dbReference type="Proteomes" id="UP000268823"/>
    </source>
</evidence>
<dbReference type="GO" id="GO:0006506">
    <property type="term" value="P:GPI anchor biosynthetic process"/>
    <property type="evidence" value="ECO:0007669"/>
    <property type="project" value="InterPro"/>
</dbReference>
<dbReference type="PANTHER" id="PTHR13315:SF1">
    <property type="entry name" value="PROTEIN TED1"/>
    <property type="match status" value="1"/>
</dbReference>
<evidence type="ECO:0000256" key="1">
    <source>
        <dbReference type="ARBA" id="ARBA00023136"/>
    </source>
</evidence>
<dbReference type="Proteomes" id="UP000268823">
    <property type="component" value="Unassembled WGS sequence"/>
</dbReference>
<dbReference type="AlphaFoldDB" id="A0A3M7FI16"/>